<feature type="transmembrane region" description="Helical" evidence="1">
    <location>
        <begin position="26"/>
        <end position="48"/>
    </location>
</feature>
<evidence type="ECO:0000313" key="3">
    <source>
        <dbReference type="Proteomes" id="UP000034772"/>
    </source>
</evidence>
<evidence type="ECO:0008006" key="4">
    <source>
        <dbReference type="Google" id="ProtNLM"/>
    </source>
</evidence>
<name>A0A0G1TYH3_9BACT</name>
<dbReference type="Proteomes" id="UP000034772">
    <property type="component" value="Unassembled WGS sequence"/>
</dbReference>
<comment type="caution">
    <text evidence="2">The sequence shown here is derived from an EMBL/GenBank/DDBJ whole genome shotgun (WGS) entry which is preliminary data.</text>
</comment>
<keyword evidence="1" id="KW-1133">Transmembrane helix</keyword>
<evidence type="ECO:0000256" key="1">
    <source>
        <dbReference type="SAM" id="Phobius"/>
    </source>
</evidence>
<reference evidence="2 3" key="1">
    <citation type="journal article" date="2015" name="Nature">
        <title>rRNA introns, odd ribosomes, and small enigmatic genomes across a large radiation of phyla.</title>
        <authorList>
            <person name="Brown C.T."/>
            <person name="Hug L.A."/>
            <person name="Thomas B.C."/>
            <person name="Sharon I."/>
            <person name="Castelle C.J."/>
            <person name="Singh A."/>
            <person name="Wilkins M.J."/>
            <person name="Williams K.H."/>
            <person name="Banfield J.F."/>
        </authorList>
    </citation>
    <scope>NUCLEOTIDE SEQUENCE [LARGE SCALE GENOMIC DNA]</scope>
</reference>
<dbReference type="EMBL" id="LCOZ01000037">
    <property type="protein sequence ID" value="KKU86907.1"/>
    <property type="molecule type" value="Genomic_DNA"/>
</dbReference>
<accession>A0A0G1TYH3</accession>
<organism evidence="2 3">
    <name type="scientific">Candidatus Beckwithbacteria bacterium GW2011_GWC2_47_9</name>
    <dbReference type="NCBI Taxonomy" id="1618373"/>
    <lineage>
        <taxon>Bacteria</taxon>
        <taxon>Candidatus Beckwithiibacteriota</taxon>
    </lineage>
</organism>
<sequence length="178" mass="19276">MDIDLAGKTIGRVRKTQKAKRLLDQAVIWGALILSLLLIAIASTNLLVNKSNQGLSGRIKTKEKEIESMSKIESQQVYLTGKLASFGVLVKTHEVHQAVADTVFNLIPSGTSLKGFEVDETGLINLSGTVPGWQLLSRLFDNLKEPTGPLTVSGFKIKQINFSGGGGINFDLELNLKT</sequence>
<keyword evidence="1" id="KW-0472">Membrane</keyword>
<gene>
    <name evidence="2" type="ORF">UY17_C0037G0003</name>
</gene>
<proteinExistence type="predicted"/>
<protein>
    <recommendedName>
        <fullName evidence="4">Fimbrial assembly family protein</fullName>
    </recommendedName>
</protein>
<evidence type="ECO:0000313" key="2">
    <source>
        <dbReference type="EMBL" id="KKU86907.1"/>
    </source>
</evidence>
<dbReference type="AlphaFoldDB" id="A0A0G1TYH3"/>
<keyword evidence="1" id="KW-0812">Transmembrane</keyword>